<feature type="region of interest" description="Disordered" evidence="1">
    <location>
        <begin position="187"/>
        <end position="209"/>
    </location>
</feature>
<feature type="compositionally biased region" description="Basic residues" evidence="1">
    <location>
        <begin position="8"/>
        <end position="19"/>
    </location>
</feature>
<feature type="region of interest" description="Disordered" evidence="1">
    <location>
        <begin position="1"/>
        <end position="21"/>
    </location>
</feature>
<dbReference type="EMBL" id="KN817638">
    <property type="protein sequence ID" value="KJA15674.1"/>
    <property type="molecule type" value="Genomic_DNA"/>
</dbReference>
<dbReference type="AlphaFoldDB" id="A0A0D2N991"/>
<evidence type="ECO:0000256" key="1">
    <source>
        <dbReference type="SAM" id="MobiDB-lite"/>
    </source>
</evidence>
<accession>A0A0D2N991</accession>
<sequence>MPDSSKVTGHHAQKPSGRYKYKEGRWRSTCESCRDKKRKCPHNTNDIKEHPDFFLGERIGGLSDDIADGLALPDEAGQSNLVGGPVANPTRKLRNLAVSQKKRKKWTRESSILYPVVEDTAQNNGRRVGRMVPMGGMRRQLPATPKPELTQHSIATVKKPTHYGKNLPPEKLHAFHIDYMDRDDMQRAQSELCSPTPPSPRPSPGSSGVSTILHTKSVHFEPNLENTLHNYTCNSTDNQVSPSSNPTVSDRIDHVTAAPIPGPSEAIHAAMPTLRENDIPPLPAVDSEDEEMLSQSPPHIHVAQSLSYKPGPEPCTSFLSPSFSCNVVHPHILLDQPKTTSVGQPPDEVRLSREGPQTLERAENSSLGQLSTEETPMPSLLHEATPTSVTAYAAHPDINLEPVENLSPAEPLTDEGIASYLSCKATPQAESRSRLYRLPGYFRLRTYGEACEIRDQLVADAVEDDESAEYHFGVADQYRARSERNRRRAADLDHILSPGPCLTATSQSPPLRVNPTRTMKQAATHPSNSHLAQRPTDDAERNLNCAPLSNCKRPREGHPRSGCPYTNLPSLLSNIELDSSTSHSPHHFESIRMSTAAKAIVSERYLQPIKQHKIPLSLPITSEDPAAHISPPQPVAAVFTSASTAMKGPAMKSEVPLQPSISPFRDNTYTSVFSADKMPVRSLSQDRNLFLSKLSGQALAVVYLISKANSDAIVDQAVALELKTDLVVSQNDYDSNFLIIFDNEQGDLRPGSLLHSVKNSAYNKVHGGTATGLTKLRAYAAAVVVEQ</sequence>
<feature type="compositionally biased region" description="Polar residues" evidence="1">
    <location>
        <begin position="364"/>
        <end position="374"/>
    </location>
</feature>
<feature type="region of interest" description="Disordered" evidence="1">
    <location>
        <begin position="336"/>
        <end position="375"/>
    </location>
</feature>
<feature type="compositionally biased region" description="Polar residues" evidence="1">
    <location>
        <begin position="519"/>
        <end position="531"/>
    </location>
</feature>
<evidence type="ECO:0000313" key="3">
    <source>
        <dbReference type="Proteomes" id="UP000054270"/>
    </source>
</evidence>
<name>A0A0D2N991_HYPSF</name>
<proteinExistence type="predicted"/>
<gene>
    <name evidence="2" type="ORF">HYPSUDRAFT_58677</name>
</gene>
<organism evidence="2 3">
    <name type="scientific">Hypholoma sublateritium (strain FD-334 SS-4)</name>
    <dbReference type="NCBI Taxonomy" id="945553"/>
    <lineage>
        <taxon>Eukaryota</taxon>
        <taxon>Fungi</taxon>
        <taxon>Dikarya</taxon>
        <taxon>Basidiomycota</taxon>
        <taxon>Agaricomycotina</taxon>
        <taxon>Agaricomycetes</taxon>
        <taxon>Agaricomycetidae</taxon>
        <taxon>Agaricales</taxon>
        <taxon>Agaricineae</taxon>
        <taxon>Strophariaceae</taxon>
        <taxon>Hypholoma</taxon>
    </lineage>
</organism>
<dbReference type="Proteomes" id="UP000054270">
    <property type="component" value="Unassembled WGS sequence"/>
</dbReference>
<reference evidence="3" key="1">
    <citation type="submission" date="2014-04" db="EMBL/GenBank/DDBJ databases">
        <title>Evolutionary Origins and Diversification of the Mycorrhizal Mutualists.</title>
        <authorList>
            <consortium name="DOE Joint Genome Institute"/>
            <consortium name="Mycorrhizal Genomics Consortium"/>
            <person name="Kohler A."/>
            <person name="Kuo A."/>
            <person name="Nagy L.G."/>
            <person name="Floudas D."/>
            <person name="Copeland A."/>
            <person name="Barry K.W."/>
            <person name="Cichocki N."/>
            <person name="Veneault-Fourrey C."/>
            <person name="LaButti K."/>
            <person name="Lindquist E.A."/>
            <person name="Lipzen A."/>
            <person name="Lundell T."/>
            <person name="Morin E."/>
            <person name="Murat C."/>
            <person name="Riley R."/>
            <person name="Ohm R."/>
            <person name="Sun H."/>
            <person name="Tunlid A."/>
            <person name="Henrissat B."/>
            <person name="Grigoriev I.V."/>
            <person name="Hibbett D.S."/>
            <person name="Martin F."/>
        </authorList>
    </citation>
    <scope>NUCLEOTIDE SEQUENCE [LARGE SCALE GENOMIC DNA]</scope>
    <source>
        <strain evidence="3">FD-334 SS-4</strain>
    </source>
</reference>
<evidence type="ECO:0000313" key="2">
    <source>
        <dbReference type="EMBL" id="KJA15674.1"/>
    </source>
</evidence>
<protein>
    <submittedName>
        <fullName evidence="2">Uncharacterized protein</fullName>
    </submittedName>
</protein>
<feature type="region of interest" description="Disordered" evidence="1">
    <location>
        <begin position="519"/>
        <end position="541"/>
    </location>
</feature>
<keyword evidence="3" id="KW-1185">Reference proteome</keyword>